<sequence length="1516" mass="175089">MDLHNRYLRISTLDISVLQTAANDCKSVNDTFVLHHRFVQFYNDEMTGEQLDINKLEICRMLLCHEYRFAFNAIESLVDKRYLLPANVKNICFSSIGAIFPPHYLRSTSEILVLRDIIALQMILYCNAESIKQHLQNFLNSSDSYFTNNNSRVMYMKLLEYFLEFLHLYQSLHNDGSSSKEKEFKELSFMYLEVVKSWIKIKEEDSEWRLFASILPMLAKTFAPKCILFPLWDYILNETIDLKESLIVLSIMADTCFTSSCSMDLTYIHSDIYTKSTFWLIILKGLRSPLQQYRKQALYLMRKAIDSLNEIFVLKFVDSRLTKAQITPFICSKSNDTTSSIECIKQKFFLVYEALEEKQYHLVAPALTHITSLIKASKEHKSCNDWFDLIWLQCVLEKVLQHENNNIVKWGVSQICKLDGTAFDEQFLELFVSVLNNTFLYECQPNEECPEIVKDLSIFFRRAEESNLLNNFLKKVSKVAWGPVAIFYIIHTLRTVSRKEIQRNWQAGELNAVKSLVETNLNIHSHILRTASQVELLRAIPDYVRKIDDPILLANTLAAFPSEEGLKRGTAPWNVVTTWLRKVLAKEDAVIFVEDACSRYSYGDIGPEINLRTFALLIYLLHDANLILSSKTCRAERALNNWLCALNGVNMRPYADIRSSIDAVEFISHLLNLTTTESFKSVTDLISLYVRTTFNFLIKNVRRMTVELTYEDYTRYIAVVSSHIVNATLFMPRKDVNNYAENLQNESIRLLSDTQHQNMRYLYGLHILHLSQNVSVLPPATAFYTDHLLSVHAIPVNFSNDDAANLRGKIASEYYLLLSKLMRQYLANCPMHSWTSTDALLSNLLKFLELGGTEIISEIATILTVMIDNKVINHTSDRETLEYLFKSCWRCTLVSKKNNVFWTTMQNLTGVIINNNFLILPNAAKFITEFVDQLIEEGDSTPKFKRILLSKMEQLNECNLLKLERPLLSCLLHGSVLRRDKRVENHAHLFIIKHLGQYYPKHILALDHNNDAAIRAEATVLLHKIISHLELNYAAIIVPLILEILEKYKNKRYFNDSHLHKLKHRLMQILLILEPILSEEQVALLQEKLCDLILSESNQHSVRLMQEWLMIRIFKKNINLHNNLWKFFTKSIEERPGCTISVASIVYHVAQLLSNDSQKNFIRSALPYITQCCLGQQFNMRLYNQFILTKLYELMEKANDDDSISEYKGIYQAAVANLQQDSLTKNSTRIQDDFYFSSFHPINDYSLQTIYYELPRLTNISSDEWISPDIFKAFMFEHNDNHPLQLYSIDSFLSETKTSIYLAKSLAGDTESLANNVETYLEGLHDIQKKIDPSKSTTPLYSDIFELMKESIHQQDLQLHEEGLIVVASFIDRPPNLGGIARTCEIFGVKALVIANLDCIKDKEFQCLSVSAERWINMLQVKPHELQKYLFEKKNAGWSLIGAEQTANSVNLLQTKFEKKTILVLGNEKDGIPANFIPLFDTCVEIPQVGVIRSLNVHVTAAICIWQYASQHTLRQ</sequence>
<evidence type="ECO:0000256" key="10">
    <source>
        <dbReference type="ARBA" id="ARBA00093636"/>
    </source>
</evidence>
<comment type="function">
    <text evidence="8">S-adenosyl-L-methionine-dependent 2'-O-ribose methyltransferase that catalyzes the formation of 2'-O-methylguanosine at position 18 (Gm18) in a subset of tRNA. Selectively mediates Gm18 methylation of tRNAGln-TTG/CTG and tRNASer-TGA/GCT. Gm18 modification can enhance the stability of modified tRNAs.</text>
</comment>
<dbReference type="Pfam" id="PF00588">
    <property type="entry name" value="SpoU_methylase"/>
    <property type="match status" value="1"/>
</dbReference>
<evidence type="ECO:0000256" key="5">
    <source>
        <dbReference type="ARBA" id="ARBA00022884"/>
    </source>
</evidence>
<accession>A0AAV2NV80</accession>
<dbReference type="Gene3D" id="3.40.1280.10">
    <property type="match status" value="1"/>
</dbReference>
<dbReference type="GO" id="GO:0003723">
    <property type="term" value="F:RNA binding"/>
    <property type="evidence" value="ECO:0007669"/>
    <property type="project" value="UniProtKB-KW"/>
</dbReference>
<organism evidence="13 14">
    <name type="scientific">Lasius platythorax</name>
    <dbReference type="NCBI Taxonomy" id="488582"/>
    <lineage>
        <taxon>Eukaryota</taxon>
        <taxon>Metazoa</taxon>
        <taxon>Ecdysozoa</taxon>
        <taxon>Arthropoda</taxon>
        <taxon>Hexapoda</taxon>
        <taxon>Insecta</taxon>
        <taxon>Pterygota</taxon>
        <taxon>Neoptera</taxon>
        <taxon>Endopterygota</taxon>
        <taxon>Hymenoptera</taxon>
        <taxon>Apocrita</taxon>
        <taxon>Aculeata</taxon>
        <taxon>Formicoidea</taxon>
        <taxon>Formicidae</taxon>
        <taxon>Formicinae</taxon>
        <taxon>Lasius</taxon>
        <taxon>Lasius</taxon>
    </lineage>
</organism>
<evidence type="ECO:0000256" key="3">
    <source>
        <dbReference type="ARBA" id="ARBA00022679"/>
    </source>
</evidence>
<evidence type="ECO:0000256" key="4">
    <source>
        <dbReference type="ARBA" id="ARBA00022691"/>
    </source>
</evidence>
<keyword evidence="4" id="KW-0949">S-adenosyl-L-methionine</keyword>
<evidence type="ECO:0000313" key="14">
    <source>
        <dbReference type="Proteomes" id="UP001497644"/>
    </source>
</evidence>
<dbReference type="InterPro" id="IPR029028">
    <property type="entry name" value="Alpha/beta_knot_MTases"/>
</dbReference>
<gene>
    <name evidence="13" type="ORF">LPLAT_LOCUS9034</name>
</gene>
<evidence type="ECO:0000256" key="1">
    <source>
        <dbReference type="ARBA" id="ARBA00007228"/>
    </source>
</evidence>
<dbReference type="Proteomes" id="UP001497644">
    <property type="component" value="Chromosome 4"/>
</dbReference>
<dbReference type="PANTHER" id="PTHR12029">
    <property type="entry name" value="RNA METHYLTRANSFERASE"/>
    <property type="match status" value="1"/>
</dbReference>
<dbReference type="EC" id="2.1.1.34" evidence="9"/>
<feature type="domain" description="tRNA/rRNA methyltransferase SpoU type" evidence="12">
    <location>
        <begin position="1364"/>
        <end position="1505"/>
    </location>
</feature>
<evidence type="ECO:0000313" key="13">
    <source>
        <dbReference type="EMBL" id="CAL1683275.1"/>
    </source>
</evidence>
<keyword evidence="6" id="KW-0007">Acetylation</keyword>
<proteinExistence type="inferred from homology"/>
<keyword evidence="5" id="KW-0694">RNA-binding</keyword>
<comment type="similarity">
    <text evidence="1">Belongs to the class IV-like SAM-binding methyltransferase superfamily. RNA methyltransferase TrmH family.</text>
</comment>
<dbReference type="CDD" id="cd18091">
    <property type="entry name" value="SpoU-like_TRM3-like"/>
    <property type="match status" value="1"/>
</dbReference>
<dbReference type="InterPro" id="IPR001537">
    <property type="entry name" value="SpoU_MeTrfase"/>
</dbReference>
<keyword evidence="3" id="KW-0808">Transferase</keyword>
<dbReference type="EMBL" id="OZ034827">
    <property type="protein sequence ID" value="CAL1683275.1"/>
    <property type="molecule type" value="Genomic_DNA"/>
</dbReference>
<protein>
    <recommendedName>
        <fullName evidence="10">tRNA (guanosine(18)-2'-O)-methyltransferase TARBP1</fullName>
        <ecNumber evidence="9">2.1.1.34</ecNumber>
    </recommendedName>
    <alternativeName>
        <fullName evidence="11">TAR RNA-binding protein 1</fullName>
    </alternativeName>
</protein>
<dbReference type="GO" id="GO:0141100">
    <property type="term" value="F:tRNA (guanine(18)-2'-O)-methyltransferase activity"/>
    <property type="evidence" value="ECO:0007669"/>
    <property type="project" value="UniProtKB-EC"/>
</dbReference>
<dbReference type="SUPFAM" id="SSF75217">
    <property type="entry name" value="alpha/beta knot"/>
    <property type="match status" value="1"/>
</dbReference>
<dbReference type="InterPro" id="IPR029026">
    <property type="entry name" value="tRNA_m1G_MTases_N"/>
</dbReference>
<keyword evidence="14" id="KW-1185">Reference proteome</keyword>
<evidence type="ECO:0000256" key="2">
    <source>
        <dbReference type="ARBA" id="ARBA00022603"/>
    </source>
</evidence>
<evidence type="ECO:0000256" key="8">
    <source>
        <dbReference type="ARBA" id="ARBA00093361"/>
    </source>
</evidence>
<dbReference type="GO" id="GO:0030488">
    <property type="term" value="P:tRNA methylation"/>
    <property type="evidence" value="ECO:0007669"/>
    <property type="project" value="InterPro"/>
</dbReference>
<dbReference type="InterPro" id="IPR044748">
    <property type="entry name" value="Trm3/TARBP1_C"/>
</dbReference>
<dbReference type="PANTHER" id="PTHR12029:SF11">
    <property type="entry name" value="METHYLTRANSFERASE TARBP1-RELATED"/>
    <property type="match status" value="1"/>
</dbReference>
<name>A0AAV2NV80_9HYME</name>
<evidence type="ECO:0000259" key="12">
    <source>
        <dbReference type="Pfam" id="PF00588"/>
    </source>
</evidence>
<dbReference type="FunFam" id="3.40.1280.10:FF:000010">
    <property type="entry name" value="probable methyltransferase TARBP1"/>
    <property type="match status" value="1"/>
</dbReference>
<evidence type="ECO:0000256" key="11">
    <source>
        <dbReference type="ARBA" id="ARBA00093656"/>
    </source>
</evidence>
<comment type="catalytic activity">
    <reaction evidence="7">
        <text>guanosine(18) in tRNA + S-adenosyl-L-methionine = 2'-O-methylguanosine(18) in tRNA + S-adenosyl-L-homocysteine + H(+)</text>
        <dbReference type="Rhea" id="RHEA:20077"/>
        <dbReference type="Rhea" id="RHEA-COMP:10190"/>
        <dbReference type="Rhea" id="RHEA-COMP:10192"/>
        <dbReference type="ChEBI" id="CHEBI:15378"/>
        <dbReference type="ChEBI" id="CHEBI:57856"/>
        <dbReference type="ChEBI" id="CHEBI:59789"/>
        <dbReference type="ChEBI" id="CHEBI:74269"/>
        <dbReference type="ChEBI" id="CHEBI:74445"/>
        <dbReference type="EC" id="2.1.1.34"/>
    </reaction>
    <physiologicalReaction direction="left-to-right" evidence="7">
        <dbReference type="Rhea" id="RHEA:20078"/>
    </physiologicalReaction>
</comment>
<dbReference type="InterPro" id="IPR045330">
    <property type="entry name" value="TRM3/TARBP1"/>
</dbReference>
<evidence type="ECO:0000256" key="7">
    <source>
        <dbReference type="ARBA" id="ARBA00093266"/>
    </source>
</evidence>
<keyword evidence="2" id="KW-0489">Methyltransferase</keyword>
<evidence type="ECO:0000256" key="9">
    <source>
        <dbReference type="ARBA" id="ARBA00093594"/>
    </source>
</evidence>
<evidence type="ECO:0000256" key="6">
    <source>
        <dbReference type="ARBA" id="ARBA00022990"/>
    </source>
</evidence>
<reference evidence="13" key="1">
    <citation type="submission" date="2024-04" db="EMBL/GenBank/DDBJ databases">
        <authorList>
            <consortium name="Molecular Ecology Group"/>
        </authorList>
    </citation>
    <scope>NUCLEOTIDE SEQUENCE</scope>
</reference>